<accession>A0A255YVT3</accession>
<gene>
    <name evidence="2" type="ORF">CHU92_12920</name>
</gene>
<evidence type="ECO:0000256" key="1">
    <source>
        <dbReference type="ARBA" id="ARBA00044755"/>
    </source>
</evidence>
<organism evidence="2 3">
    <name type="scientific">Flavobacterium cyanobacteriorum</name>
    <dbReference type="NCBI Taxonomy" id="2022802"/>
    <lineage>
        <taxon>Bacteria</taxon>
        <taxon>Pseudomonadati</taxon>
        <taxon>Bacteroidota</taxon>
        <taxon>Flavobacteriia</taxon>
        <taxon>Flavobacteriales</taxon>
        <taxon>Flavobacteriaceae</taxon>
        <taxon>Flavobacterium</taxon>
    </lineage>
</organism>
<dbReference type="PANTHER" id="PTHR35024">
    <property type="entry name" value="HYPOTHETICAL CYTOSOLIC PROTEIN"/>
    <property type="match status" value="1"/>
</dbReference>
<reference evidence="2 3" key="1">
    <citation type="submission" date="2017-07" db="EMBL/GenBank/DDBJ databases">
        <title>Flavobacterium cyanobacteriorum sp. nov., isolated from cyanobacterial aggregates in a eutrophic lake.</title>
        <authorList>
            <person name="Cai H."/>
        </authorList>
    </citation>
    <scope>NUCLEOTIDE SEQUENCE [LARGE SCALE GENOMIC DNA]</scope>
    <source>
        <strain evidence="2 3">TH021</strain>
    </source>
</reference>
<dbReference type="OrthoDB" id="5432602at2"/>
<comment type="caution">
    <text evidence="2">The sequence shown here is derived from an EMBL/GenBank/DDBJ whole genome shotgun (WGS) entry which is preliminary data.</text>
</comment>
<evidence type="ECO:0008006" key="4">
    <source>
        <dbReference type="Google" id="ProtNLM"/>
    </source>
</evidence>
<name>A0A255YVT3_9FLAO</name>
<dbReference type="RefSeq" id="WP_094416221.1">
    <property type="nucleotide sequence ID" value="NZ_NOXV01000299.1"/>
</dbReference>
<sequence length="133" mass="14221">MFDKPQKSYTDLLGKTNRIVEGTTIKGDIISQADFRLDGELIGNFASKGKLVIGPAGSVIGDIICRNADIEGRFNGKIEVTEMLNVKSKAHITGEVTVGKLSVEPGAEFSASCIMKTPVKAIPKNNNEQQQAG</sequence>
<keyword evidence="3" id="KW-1185">Reference proteome</keyword>
<dbReference type="Proteomes" id="UP000216605">
    <property type="component" value="Unassembled WGS sequence"/>
</dbReference>
<dbReference type="InterPro" id="IPR007607">
    <property type="entry name" value="BacA/B"/>
</dbReference>
<dbReference type="AlphaFoldDB" id="A0A255YVT3"/>
<evidence type="ECO:0000313" key="2">
    <source>
        <dbReference type="EMBL" id="OYQ33289.1"/>
    </source>
</evidence>
<dbReference type="PANTHER" id="PTHR35024:SF4">
    <property type="entry name" value="POLYMER-FORMING CYTOSKELETAL PROTEIN"/>
    <property type="match status" value="1"/>
</dbReference>
<proteinExistence type="inferred from homology"/>
<comment type="similarity">
    <text evidence="1">Belongs to the bactofilin family.</text>
</comment>
<evidence type="ECO:0000313" key="3">
    <source>
        <dbReference type="Proteomes" id="UP000216605"/>
    </source>
</evidence>
<dbReference type="EMBL" id="NOXV01000299">
    <property type="protein sequence ID" value="OYQ33289.1"/>
    <property type="molecule type" value="Genomic_DNA"/>
</dbReference>
<dbReference type="Pfam" id="PF04519">
    <property type="entry name" value="Bactofilin"/>
    <property type="match status" value="1"/>
</dbReference>
<protein>
    <recommendedName>
        <fullName evidence="4">Cell shape determination protein CcmA</fullName>
    </recommendedName>
</protein>